<dbReference type="OrthoDB" id="3391711at2"/>
<organism evidence="1 2">
    <name type="scientific">Paractinoplanes brasiliensis</name>
    <dbReference type="NCBI Taxonomy" id="52695"/>
    <lineage>
        <taxon>Bacteria</taxon>
        <taxon>Bacillati</taxon>
        <taxon>Actinomycetota</taxon>
        <taxon>Actinomycetes</taxon>
        <taxon>Micromonosporales</taxon>
        <taxon>Micromonosporaceae</taxon>
        <taxon>Paractinoplanes</taxon>
    </lineage>
</organism>
<keyword evidence="2" id="KW-1185">Reference proteome</keyword>
<dbReference type="EMBL" id="SNWR01000001">
    <property type="protein sequence ID" value="TDO38266.1"/>
    <property type="molecule type" value="Genomic_DNA"/>
</dbReference>
<protein>
    <submittedName>
        <fullName evidence="1">Uncharacterized protein</fullName>
    </submittedName>
</protein>
<dbReference type="AlphaFoldDB" id="A0A4R6JTB6"/>
<dbReference type="Proteomes" id="UP000294901">
    <property type="component" value="Unassembled WGS sequence"/>
</dbReference>
<evidence type="ECO:0000313" key="1">
    <source>
        <dbReference type="EMBL" id="TDO38266.1"/>
    </source>
</evidence>
<sequence length="73" mass="7949">MEGSPESVTDEIRELDAFLDDAYDGQERLSSADLQRRAIAADLPALALTRVDALPEGEYAQDEAAEALRALEI</sequence>
<proteinExistence type="predicted"/>
<name>A0A4R6JTB6_9ACTN</name>
<reference evidence="1 2" key="1">
    <citation type="submission" date="2019-03" db="EMBL/GenBank/DDBJ databases">
        <title>Sequencing the genomes of 1000 actinobacteria strains.</title>
        <authorList>
            <person name="Klenk H.-P."/>
        </authorList>
    </citation>
    <scope>NUCLEOTIDE SEQUENCE [LARGE SCALE GENOMIC DNA]</scope>
    <source>
        <strain evidence="1 2">DSM 43805</strain>
    </source>
</reference>
<evidence type="ECO:0000313" key="2">
    <source>
        <dbReference type="Proteomes" id="UP000294901"/>
    </source>
</evidence>
<accession>A0A4R6JTB6</accession>
<gene>
    <name evidence="1" type="ORF">C8E87_1916</name>
</gene>
<comment type="caution">
    <text evidence="1">The sequence shown here is derived from an EMBL/GenBank/DDBJ whole genome shotgun (WGS) entry which is preliminary data.</text>
</comment>